<dbReference type="PROSITE" id="PS50096">
    <property type="entry name" value="IQ"/>
    <property type="match status" value="2"/>
</dbReference>
<evidence type="ECO:0000256" key="1">
    <source>
        <dbReference type="ARBA" id="ARBA00022837"/>
    </source>
</evidence>
<dbReference type="SUPFAM" id="SSF52540">
    <property type="entry name" value="P-loop containing nucleoside triphosphate hydrolases"/>
    <property type="match status" value="1"/>
</dbReference>
<dbReference type="InterPro" id="IPR011992">
    <property type="entry name" value="EF-hand-dom_pair"/>
</dbReference>
<name>A0AAD9G9B3_9STRA</name>
<dbReference type="Gene3D" id="3.30.450.40">
    <property type="match status" value="1"/>
</dbReference>
<organism evidence="3 4">
    <name type="scientific">Phytophthora citrophthora</name>
    <dbReference type="NCBI Taxonomy" id="4793"/>
    <lineage>
        <taxon>Eukaryota</taxon>
        <taxon>Sar</taxon>
        <taxon>Stramenopiles</taxon>
        <taxon>Oomycota</taxon>
        <taxon>Peronosporomycetes</taxon>
        <taxon>Peronosporales</taxon>
        <taxon>Peronosporaceae</taxon>
        <taxon>Phytophthora</taxon>
    </lineage>
</organism>
<dbReference type="PROSITE" id="PS50222">
    <property type="entry name" value="EF_HAND_2"/>
    <property type="match status" value="1"/>
</dbReference>
<keyword evidence="4" id="KW-1185">Reference proteome</keyword>
<dbReference type="GO" id="GO:0005509">
    <property type="term" value="F:calcium ion binding"/>
    <property type="evidence" value="ECO:0007669"/>
    <property type="project" value="InterPro"/>
</dbReference>
<accession>A0AAD9G9B3</accession>
<proteinExistence type="predicted"/>
<comment type="caution">
    <text evidence="3">The sequence shown here is derived from an EMBL/GenBank/DDBJ whole genome shotgun (WGS) entry which is preliminary data.</text>
</comment>
<dbReference type="Proteomes" id="UP001259832">
    <property type="component" value="Unassembled WGS sequence"/>
</dbReference>
<reference evidence="3" key="1">
    <citation type="submission" date="2023-08" db="EMBL/GenBank/DDBJ databases">
        <title>Reference Genome Resource for the Citrus Pathogen Phytophthora citrophthora.</title>
        <authorList>
            <person name="Moller H."/>
            <person name="Coetzee B."/>
            <person name="Rose L.J."/>
            <person name="Van Niekerk J.M."/>
        </authorList>
    </citation>
    <scope>NUCLEOTIDE SEQUENCE</scope>
    <source>
        <strain evidence="3">STE-U-9442</strain>
    </source>
</reference>
<keyword evidence="1" id="KW-0106">Calcium</keyword>
<dbReference type="SUPFAM" id="SSF47473">
    <property type="entry name" value="EF-hand"/>
    <property type="match status" value="1"/>
</dbReference>
<dbReference type="InterPro" id="IPR002048">
    <property type="entry name" value="EF_hand_dom"/>
</dbReference>
<evidence type="ECO:0000313" key="3">
    <source>
        <dbReference type="EMBL" id="KAK1934218.1"/>
    </source>
</evidence>
<dbReference type="InterPro" id="IPR018247">
    <property type="entry name" value="EF_Hand_1_Ca_BS"/>
</dbReference>
<protein>
    <submittedName>
        <fullName evidence="3">Calcium-binding protein CML17</fullName>
    </submittedName>
</protein>
<dbReference type="Gene3D" id="1.10.238.10">
    <property type="entry name" value="EF-hand"/>
    <property type="match status" value="1"/>
</dbReference>
<gene>
    <name evidence="3" type="ORF">P3T76_011421</name>
</gene>
<evidence type="ECO:0000259" key="2">
    <source>
        <dbReference type="PROSITE" id="PS50222"/>
    </source>
</evidence>
<dbReference type="CDD" id="cd00051">
    <property type="entry name" value="EFh"/>
    <property type="match status" value="1"/>
</dbReference>
<dbReference type="InterPro" id="IPR027417">
    <property type="entry name" value="P-loop_NTPase"/>
</dbReference>
<dbReference type="InterPro" id="IPR029016">
    <property type="entry name" value="GAF-like_dom_sf"/>
</dbReference>
<dbReference type="SUPFAM" id="SSF55781">
    <property type="entry name" value="GAF domain-like"/>
    <property type="match status" value="1"/>
</dbReference>
<sequence>MTAKEAILVDDIADLEPNEIHRFASNSSTGPFSCFPLVTPDSRTIGVLSVDSCRKAHRLLPQSMSVEALSAFLLRMQLQDAALELKKVKMDGAHFLALTEVELRHKPTFQRLKVITRQKLLELVRALQRGSRIHLPDGNRAIPFTQDDDAVEFLDGVSKLAGPFLTNYRRVHWIQDIANVTRNAKCTAYDVYDVLIRAVTQSMEPLERVSVWKIAKNARTPTQWEVDVVASTSVPDDRLVPFLDGQERKMKRISLYKENEEAVRSSLDSGRNTPLIRGGIINITTEPENSATVPFCENAKYQISWADRTLQAVSWPQLRQFLPIRNMNAKHFQLRQLCSQLEANEKVFKVTSPNGIVLVLRDSSRPESVKYALQVDFTTQFEPPQEQQNFLDRAVSAAEQAIACVRGREARHAFRKHVVAKNTHKFQSIGLNPSGDALRALHDIIHQVFQDIVEILPGVHVQIAELQADGVQLKYTFASKNSTALGCSLSRGQGVSFMCLDTKIPIVVNATSEFKSRLQRIGGFRNQPQSVDAAFPFLFLPLFHEDCCVGVLSVDSFQSVPKGREDETHPEAGVLEFLIPLAKLLASAIYAKRRSFALYELLLNCQKPLRSPQQLLFYACRALKDVVIGAWKVRVVEIDGFKGKTTLVYDFSEAERELAQSWTVCVVRPMAFHWKELCTDTIMTHLRQLQPGEEPSADSVIKLIAAIREDEKERQQTMERFQELIAQEKKKPAVEAEKTKLLEKQIADKYFFLLPDEGQVVNDRITSEKYITHALKQFLGATTCLYSDIHAMARLSSKLFLTITALPPFYAKCDQIYLHRVTSITSKYFTALQGRVRRSSDRVAALIEFRDLCQKVLINDEISPIVAVGGRYRHKLLLSKEIEKECLLELQRDAIALIERVLKFPNVYFGMWEPALRILRYTSASKYSRMAGKKLKHGHGVSFPSMEKQVPIVITTRDADDDEVDSSFMKLRYFTNELPVDRKWPFIVVPVGNIGVLALDNMHTYEEDSHELQPELGVVDFLRKIGQSFAEVITVIRERTALQRQQLRDEAIVRVMSACENFKPTSNTPGTVSTYLLHLVLQQVENAFNGVDAYIGLADPLCERIRFICASSRSKMEKKTVNTTQSLSFRVFASQRTIVIPQLSQYFKEQKLLQQRDSEHGQKLKYFGELNPPQGPFVCVPIPFVGILSVDTFPGAAGGVFSTGFPEDGVVALLEKAANYLGENIRTLAATDARKLLPTLFRGTRTSFKVLFHEILHIISRNLLATIELQALRYTCNSSGKWIKQEPLASMKRSTNETQHDGDEELYLTQCIEIQLGRNLEIPNQLSVQQLVKYPEIQIVYCSPTCDVKDDTAALLPTILVLRRVKGAVWEYDKDFLLSILPLINSLIALVNIRVQGIVGRRLAIRKIDELCSSLGSYSSSEALEMMYSETLPTAMDTIAQAMSLDNCDAYLGQRERTDKAVSHLQLRFVAASSRSLMSGVALDLENIENLQLQVVQCLQNQQIVTVILSRDNSLVRALTTKPAQRIFLAVPMGDNCVLCADSLGQEAFIPGKNQIEPDIILFFKAAASKLHETILSTRHRFSYDQLMSLSLRSHTDFRLFHWTILEGLRRDLVNFHSQQILTLGTDFTSAFRLEAWQRSSTRRPLKTLPGHFCSVTGCERMKITHEIHSEDEIYLPMTNLPRTLDLCRSRMQPMEGTEKHGSFTCACMATMLDSSVKDAKLALCVFSHDAKARDAREMPTSRQSMIPRDYGDSTVFFSNYQRQYFFAFAAVASTVYTHVFRACALETFATELFVTLQEYLDAKEGLVVRFSPSSTESMGLMETAILFSQQPGKSPPGRAVQGKLEKKIRQFEESEAPVAIFMTKKALVAPPSADFKVRSKAKASEEKPAKCKERFFQFKGKKLFRFGKKKKQDEEEKQAREQQQLLEAVPELQALSPSRAQQLRHERISLNIFVRGLDFQDRHDMVYFTVEKQSLAAATSVEKLIHQVKARAEALATEIQSKTPQGNEEINAKRFCSQSKRGGGGFLVLSLLEKAREGFQLVEGTLGGAMRQFLTGAQSTARDNKSENLSSLFSEDSTLTPTIALLRVTLVACAVKRGTVLALSQDDLFKEYLRLQAGRKLLQLEPTDKKTWGAIGRARTLLRNFNEAIHTLDPRLEEGNEPVGVKAEANQALYALLDLLLTQSAVVRYLNQLEAEISRERKRFYDDPAIVLQCFVRQTQARMELKKRRAEFHAALAIQCAFRQHLARRRLLFMKWNQAAITVQRAYRRKRQRAKGTKPRRFTVQLLSASQSISKSPSVVGTDSLDGAWKTDMAAFGTFQEYLGSKMGREQLKKEEELMWKHRQELEKERAKLPRAEALREDVGDLFELLDDSGSGELSRERTANLITRLHVPLNDEEVADVVAMMDNDGSGAISMDEFMRWFVHEFPVLQKRAPKVCGVVTRKDWQWVIQQSARSATLKRWRALRAGNIATAPGGASIATKVQDSIILEEEHESEEI</sequence>
<evidence type="ECO:0000313" key="4">
    <source>
        <dbReference type="Proteomes" id="UP001259832"/>
    </source>
</evidence>
<dbReference type="PROSITE" id="PS00018">
    <property type="entry name" value="EF_HAND_1"/>
    <property type="match status" value="1"/>
</dbReference>
<feature type="domain" description="EF-hand" evidence="2">
    <location>
        <begin position="2395"/>
        <end position="2430"/>
    </location>
</feature>
<dbReference type="Pfam" id="PF13499">
    <property type="entry name" value="EF-hand_7"/>
    <property type="match status" value="1"/>
</dbReference>
<dbReference type="EMBL" id="JASMQC010000026">
    <property type="protein sequence ID" value="KAK1934218.1"/>
    <property type="molecule type" value="Genomic_DNA"/>
</dbReference>